<organism evidence="1 2">
    <name type="scientific">Diversispora epigaea</name>
    <dbReference type="NCBI Taxonomy" id="1348612"/>
    <lineage>
        <taxon>Eukaryota</taxon>
        <taxon>Fungi</taxon>
        <taxon>Fungi incertae sedis</taxon>
        <taxon>Mucoromycota</taxon>
        <taxon>Glomeromycotina</taxon>
        <taxon>Glomeromycetes</taxon>
        <taxon>Diversisporales</taxon>
        <taxon>Diversisporaceae</taxon>
        <taxon>Diversispora</taxon>
    </lineage>
</organism>
<dbReference type="AlphaFoldDB" id="A0A397J6X8"/>
<keyword evidence="2" id="KW-1185">Reference proteome</keyword>
<dbReference type="EMBL" id="PQFF01000109">
    <property type="protein sequence ID" value="RHZ81776.1"/>
    <property type="molecule type" value="Genomic_DNA"/>
</dbReference>
<proteinExistence type="predicted"/>
<evidence type="ECO:0000313" key="1">
    <source>
        <dbReference type="EMBL" id="RHZ81776.1"/>
    </source>
</evidence>
<dbReference type="Proteomes" id="UP000266861">
    <property type="component" value="Unassembled WGS sequence"/>
</dbReference>
<sequence>MKLNLILFFVDITTKVNVLTKNLNEFPKDKNNEIFKILNAADELGLTKLIEFIQEYLIMNKIKILNQDPTIICPIDIKVLKILLKIFRNIKWGIEQTPELKDDPEKLTDQDFITLKERLHNCIMLIRFRQISAENFYLKVWPFKKLFLKNLLMIF</sequence>
<reference evidence="1 2" key="1">
    <citation type="submission" date="2018-08" db="EMBL/GenBank/DDBJ databases">
        <title>Genome and evolution of the arbuscular mycorrhizal fungus Diversispora epigaea (formerly Glomus versiforme) and its bacterial endosymbionts.</title>
        <authorList>
            <person name="Sun X."/>
            <person name="Fei Z."/>
            <person name="Harrison M."/>
        </authorList>
    </citation>
    <scope>NUCLEOTIDE SEQUENCE [LARGE SCALE GENOMIC DNA]</scope>
    <source>
        <strain evidence="1 2">IT104</strain>
    </source>
</reference>
<protein>
    <submittedName>
        <fullName evidence="1">Uncharacterized protein</fullName>
    </submittedName>
</protein>
<evidence type="ECO:0000313" key="2">
    <source>
        <dbReference type="Proteomes" id="UP000266861"/>
    </source>
</evidence>
<name>A0A397J6X8_9GLOM</name>
<comment type="caution">
    <text evidence="1">The sequence shown here is derived from an EMBL/GenBank/DDBJ whole genome shotgun (WGS) entry which is preliminary data.</text>
</comment>
<accession>A0A397J6X8</accession>
<dbReference type="OrthoDB" id="2440265at2759"/>
<gene>
    <name evidence="1" type="ORF">Glove_117g432</name>
</gene>